<evidence type="ECO:0000256" key="12">
    <source>
        <dbReference type="SAM" id="MobiDB-lite"/>
    </source>
</evidence>
<dbReference type="PRINTS" id="PR01072">
    <property type="entry name" value="PRESENILIN"/>
</dbReference>
<dbReference type="AlphaFoldDB" id="A0A7S3G0Q4"/>
<dbReference type="GO" id="GO:0042500">
    <property type="term" value="F:aspartic endopeptidase activity, intramembrane cleaving"/>
    <property type="evidence" value="ECO:0007669"/>
    <property type="project" value="InterPro"/>
</dbReference>
<evidence type="ECO:0000256" key="5">
    <source>
        <dbReference type="ARBA" id="ARBA00022976"/>
    </source>
</evidence>
<dbReference type="GO" id="GO:0006509">
    <property type="term" value="P:membrane protein ectodomain proteolysis"/>
    <property type="evidence" value="ECO:0007669"/>
    <property type="project" value="TreeGrafter"/>
</dbReference>
<feature type="compositionally biased region" description="Gly residues" evidence="12">
    <location>
        <begin position="411"/>
        <end position="420"/>
    </location>
</feature>
<dbReference type="GO" id="GO:0070765">
    <property type="term" value="C:gamma-secretase complex"/>
    <property type="evidence" value="ECO:0007669"/>
    <property type="project" value="UniProtKB-ARBA"/>
</dbReference>
<dbReference type="Pfam" id="PF01080">
    <property type="entry name" value="Presenilin"/>
    <property type="match status" value="1"/>
</dbReference>
<evidence type="ECO:0000256" key="2">
    <source>
        <dbReference type="ARBA" id="ARBA00022692"/>
    </source>
</evidence>
<evidence type="ECO:0000256" key="4">
    <source>
        <dbReference type="ARBA" id="ARBA00022824"/>
    </source>
</evidence>
<feature type="transmembrane region" description="Helical" evidence="11">
    <location>
        <begin position="492"/>
        <end position="513"/>
    </location>
</feature>
<feature type="transmembrane region" description="Helical" evidence="11">
    <location>
        <begin position="223"/>
        <end position="239"/>
    </location>
</feature>
<dbReference type="Gene3D" id="1.10.472.100">
    <property type="entry name" value="Presenilin"/>
    <property type="match status" value="1"/>
</dbReference>
<dbReference type="SMART" id="SM00730">
    <property type="entry name" value="PSN"/>
    <property type="match status" value="1"/>
</dbReference>
<feature type="compositionally biased region" description="Acidic residues" evidence="12">
    <location>
        <begin position="447"/>
        <end position="464"/>
    </location>
</feature>
<accession>A0A7S3G0Q4</accession>
<gene>
    <name evidence="13" type="ORF">PBIL07802_LOCUS6673</name>
</gene>
<feature type="compositionally biased region" description="Basic and acidic residues" evidence="12">
    <location>
        <begin position="347"/>
        <end position="372"/>
    </location>
</feature>
<dbReference type="GO" id="GO:0016485">
    <property type="term" value="P:protein processing"/>
    <property type="evidence" value="ECO:0007669"/>
    <property type="project" value="InterPro"/>
</dbReference>
<sequence>MNVHSELTLPEGVVKGKTAGKKKGEEEKKQQKAGGDDVENPRQRGEGEEEEEMSESSSVTPTPEERIKYTAGHITNILRPVSLTMLLVVFVVRLLTTFDEEGVAQSDGRSYYFLVYQEQSTDSTEEKIGGALLNALLFVGIVLVMTVVLVILYKYRCIKVIIGWLCVTVALLLGFSGGFMVYTFFYNYNIRADVISLSLFQYNFAVAGVVGVFWKGPLKFKQVYMVIVSVVMAWVFSMLPEWTNWAILFALALYDIIAVLAPCGPLKALVKMSQQRNEPIPALVYESEGVKQEERGEERTSRGGGGARVEVEMSEVKKGDKQKGDRVKAERGGSARVAASPPSSMDGDGRERAESKEERGKGNEWERQERGRALSASTPSPVNLSEDEVDSDEVLQRNLLGEKVDSAGQSRQGGGAGEGGKGVKEGREKESGERRRDSVPHPADVEVVGEELEEEEEEEEEEENSGVKLGLGDFVFYSVLVARAALFDLPTVVACFIAILAGLCITILLLAAFKKALPALPFSIAFGIIFYVMMKFAVLAFVVEGGMVAYISPISAPALSVPL</sequence>
<feature type="compositionally biased region" description="Basic and acidic residues" evidence="12">
    <location>
        <begin position="288"/>
        <end position="301"/>
    </location>
</feature>
<feature type="compositionally biased region" description="Basic and acidic residues" evidence="12">
    <location>
        <begin position="309"/>
        <end position="333"/>
    </location>
</feature>
<evidence type="ECO:0000256" key="1">
    <source>
        <dbReference type="ARBA" id="ARBA00008604"/>
    </source>
</evidence>
<reference evidence="13" key="1">
    <citation type="submission" date="2021-01" db="EMBL/GenBank/DDBJ databases">
        <authorList>
            <person name="Corre E."/>
            <person name="Pelletier E."/>
            <person name="Niang G."/>
            <person name="Scheremetjew M."/>
            <person name="Finn R."/>
            <person name="Kale V."/>
            <person name="Holt S."/>
            <person name="Cochrane G."/>
            <person name="Meng A."/>
            <person name="Brown T."/>
            <person name="Cohen L."/>
        </authorList>
    </citation>
    <scope>NUCLEOTIDE SEQUENCE</scope>
    <source>
        <strain evidence="13">NIES-2562</strain>
    </source>
</reference>
<evidence type="ECO:0000256" key="7">
    <source>
        <dbReference type="ARBA" id="ARBA00023034"/>
    </source>
</evidence>
<feature type="transmembrane region" description="Helical" evidence="11">
    <location>
        <begin position="245"/>
        <end position="266"/>
    </location>
</feature>
<dbReference type="GO" id="GO:0000139">
    <property type="term" value="C:Golgi membrane"/>
    <property type="evidence" value="ECO:0007669"/>
    <property type="project" value="UniProtKB-SubCell"/>
</dbReference>
<dbReference type="InterPro" id="IPR006639">
    <property type="entry name" value="Preselin/SPP"/>
</dbReference>
<feature type="transmembrane region" description="Helical" evidence="11">
    <location>
        <begin position="77"/>
        <end position="96"/>
    </location>
</feature>
<feature type="transmembrane region" description="Helical" evidence="11">
    <location>
        <begin position="160"/>
        <end position="182"/>
    </location>
</feature>
<feature type="region of interest" description="Disordered" evidence="12">
    <location>
        <begin position="1"/>
        <end position="65"/>
    </location>
</feature>
<comment type="function">
    <text evidence="11">Probable subunit of the gamma-secretase complex, an endoprotease complex that catalyzes the intramembrane cleavage of integral membrane proteins such as Notch receptors.</text>
</comment>
<feature type="region of interest" description="Disordered" evidence="12">
    <location>
        <begin position="283"/>
        <end position="465"/>
    </location>
</feature>
<comment type="domain">
    <text evidence="11">The PAL motif is required for normal active site conformation.</text>
</comment>
<protein>
    <recommendedName>
        <fullName evidence="11">Presenilin</fullName>
        <ecNumber evidence="11">3.4.23.-</ecNumber>
    </recommendedName>
</protein>
<feature type="compositionally biased region" description="Basic and acidic residues" evidence="12">
    <location>
        <begin position="421"/>
        <end position="439"/>
    </location>
</feature>
<keyword evidence="3 11" id="KW-0378">Hydrolase</keyword>
<name>A0A7S3G0Q4_9EUKA</name>
<keyword evidence="2 11" id="KW-0812">Transmembrane</keyword>
<evidence type="ECO:0000313" key="13">
    <source>
        <dbReference type="EMBL" id="CAE0244498.1"/>
    </source>
</evidence>
<comment type="similarity">
    <text evidence="1 11">Belongs to the peptidase A22A family.</text>
</comment>
<comment type="function">
    <text evidence="9">Probable catalytic subunit of the gamma-secretase complex, an endoprotease complex that catalyzes the intramembrane cleavage of integral membrane proteins such as Notch receptors. Requires the other members of the gamma-secretase complex to have a protease activity.</text>
</comment>
<evidence type="ECO:0000256" key="3">
    <source>
        <dbReference type="ARBA" id="ARBA00022801"/>
    </source>
</evidence>
<dbReference type="EC" id="3.4.23.-" evidence="11"/>
<dbReference type="GO" id="GO:0005789">
    <property type="term" value="C:endoplasmic reticulum membrane"/>
    <property type="evidence" value="ECO:0007669"/>
    <property type="project" value="UniProtKB-SubCell"/>
</dbReference>
<comment type="subunit">
    <text evidence="10">Homodimer. Component of the gamma-secretase complex, a complex composed of a presenilin homodimer, nicastrin, aph1 and pen2.</text>
</comment>
<organism evidence="13">
    <name type="scientific">Palpitomonas bilix</name>
    <dbReference type="NCBI Taxonomy" id="652834"/>
    <lineage>
        <taxon>Eukaryota</taxon>
        <taxon>Eukaryota incertae sedis</taxon>
    </lineage>
</organism>
<dbReference type="PANTHER" id="PTHR10202">
    <property type="entry name" value="PRESENILIN"/>
    <property type="match status" value="1"/>
</dbReference>
<keyword evidence="8 11" id="KW-0472">Membrane</keyword>
<evidence type="ECO:0000256" key="6">
    <source>
        <dbReference type="ARBA" id="ARBA00022989"/>
    </source>
</evidence>
<evidence type="ECO:0000256" key="8">
    <source>
        <dbReference type="ARBA" id="ARBA00023136"/>
    </source>
</evidence>
<evidence type="ECO:0000256" key="9">
    <source>
        <dbReference type="ARBA" id="ARBA00053367"/>
    </source>
</evidence>
<dbReference type="GO" id="GO:0007219">
    <property type="term" value="P:Notch signaling pathway"/>
    <property type="evidence" value="ECO:0007669"/>
    <property type="project" value="UniProtKB-KW"/>
</dbReference>
<proteinExistence type="inferred from homology"/>
<dbReference type="InterPro" id="IPR001108">
    <property type="entry name" value="Peptidase_A22A"/>
</dbReference>
<keyword evidence="5 11" id="KW-0914">Notch signaling pathway</keyword>
<feature type="transmembrane region" description="Helical" evidence="11">
    <location>
        <begin position="194"/>
        <end position="214"/>
    </location>
</feature>
<dbReference type="GO" id="GO:0044351">
    <property type="term" value="P:macropinocytosis"/>
    <property type="evidence" value="ECO:0007669"/>
    <property type="project" value="UniProtKB-ARBA"/>
</dbReference>
<dbReference type="FunFam" id="1.10.472.100:FF:000003">
    <property type="entry name" value="Presenilin"/>
    <property type="match status" value="1"/>
</dbReference>
<keyword evidence="11" id="KW-0645">Protease</keyword>
<dbReference type="InterPro" id="IPR042524">
    <property type="entry name" value="Presenilin_C"/>
</dbReference>
<comment type="subcellular location">
    <subcellularLocation>
        <location evidence="11">Endoplasmic reticulum membrane</location>
        <topology evidence="11">Multi-pass membrane protein</topology>
    </subcellularLocation>
    <subcellularLocation>
        <location evidence="11">Golgi apparatus membrane</location>
        <topology evidence="11">Multi-pass membrane protein</topology>
    </subcellularLocation>
</comment>
<feature type="transmembrane region" description="Helical" evidence="11">
    <location>
        <begin position="131"/>
        <end position="153"/>
    </location>
</feature>
<evidence type="ECO:0000256" key="10">
    <source>
        <dbReference type="ARBA" id="ARBA00066080"/>
    </source>
</evidence>
<evidence type="ECO:0000256" key="11">
    <source>
        <dbReference type="RuleBase" id="RU361148"/>
    </source>
</evidence>
<dbReference type="PANTHER" id="PTHR10202:SF13">
    <property type="entry name" value="PRESENILIN HOMOLOG"/>
    <property type="match status" value="1"/>
</dbReference>
<keyword evidence="7 11" id="KW-0333">Golgi apparatus</keyword>
<dbReference type="EMBL" id="HBIB01010439">
    <property type="protein sequence ID" value="CAE0244498.1"/>
    <property type="molecule type" value="Transcribed_RNA"/>
</dbReference>
<keyword evidence="4 11" id="KW-0256">Endoplasmic reticulum</keyword>
<feature type="transmembrane region" description="Helical" evidence="11">
    <location>
        <begin position="519"/>
        <end position="543"/>
    </location>
</feature>
<keyword evidence="6 11" id="KW-1133">Transmembrane helix</keyword>